<feature type="domain" description="YknX-like C-terminal permuted SH3-like" evidence="6">
    <location>
        <begin position="442"/>
        <end position="498"/>
    </location>
</feature>
<evidence type="ECO:0000256" key="4">
    <source>
        <dbReference type="SAM" id="Coils"/>
    </source>
</evidence>
<evidence type="ECO:0000313" key="8">
    <source>
        <dbReference type="Proteomes" id="UP000322165"/>
    </source>
</evidence>
<keyword evidence="3 4" id="KW-0175">Coiled coil</keyword>
<dbReference type="GO" id="GO:0030313">
    <property type="term" value="C:cell envelope"/>
    <property type="evidence" value="ECO:0007669"/>
    <property type="project" value="UniProtKB-SubCell"/>
</dbReference>
<evidence type="ECO:0000313" key="7">
    <source>
        <dbReference type="EMBL" id="KAA2284306.1"/>
    </source>
</evidence>
<dbReference type="Gene3D" id="2.40.420.20">
    <property type="match status" value="1"/>
</dbReference>
<comment type="similarity">
    <text evidence="2">Belongs to the membrane fusion protein (MFP) (TC 8.A.1) family.</text>
</comment>
<feature type="coiled-coil region" evidence="4">
    <location>
        <begin position="193"/>
        <end position="220"/>
    </location>
</feature>
<dbReference type="InterPro" id="IPR006143">
    <property type="entry name" value="RND_pump_MFP"/>
</dbReference>
<protein>
    <submittedName>
        <fullName evidence="7">Efflux RND transporter periplasmic adaptor subunit</fullName>
    </submittedName>
</protein>
<dbReference type="PANTHER" id="PTHR32347:SF14">
    <property type="entry name" value="EFFLUX SYSTEM COMPONENT YKNX-RELATED"/>
    <property type="match status" value="1"/>
</dbReference>
<dbReference type="Gene3D" id="2.40.50.100">
    <property type="match status" value="1"/>
</dbReference>
<keyword evidence="8" id="KW-1185">Reference proteome</keyword>
<sequence length="502" mass="54357">MLRELLFRGCRQCNGRIRLPCPPPWRRTTAGQPRTPPTLFHSTPYRWHASCINRARKAGRALREGGAAPSDGCGRRRWRVAIRDTSGQDRLLAAPAAPAWKRPLTLVGAAVALGTLLLWLLGSWLGSAGAVSAERLRFAEVTRGTLTRDAAVNGRVVAAVSPTLYAPAAGTVALKIEAGDTVAKGQVLALLDSPELQNELQQERATLAQLEAEVARQRILARKASLLAQRDADEAEVARLAALRDLQRAKRGYELGALPEVDYLRAKDALESAEIRARHASAAARLEASDVALALKTQEQLLERQRLLTANVERRVEELNVRAPVDGIVGTLNVADRAVVAPNTALMTVVDLSRLEVELEVPESYAEDLGLGMTAEVRIGNTVVPATVSAISPEVVNNQVLARVRFEGEQPPGLRQNQRISARILFEEKPDVLMVARGPFLEAQGGRFAYVVRDGYAERVPVRIGATSVASVEVLEGLAEGDRIVISGTERFADAERIAVAD</sequence>
<dbReference type="InterPro" id="IPR050465">
    <property type="entry name" value="UPF0194_transport"/>
</dbReference>
<comment type="caution">
    <text evidence="7">The sequence shown here is derived from an EMBL/GenBank/DDBJ whole genome shotgun (WGS) entry which is preliminary data.</text>
</comment>
<dbReference type="NCBIfam" id="TIGR01730">
    <property type="entry name" value="RND_mfp"/>
    <property type="match status" value="1"/>
</dbReference>
<evidence type="ECO:0000256" key="2">
    <source>
        <dbReference type="ARBA" id="ARBA00009477"/>
    </source>
</evidence>
<evidence type="ECO:0000259" key="6">
    <source>
        <dbReference type="Pfam" id="PF25989"/>
    </source>
</evidence>
<feature type="transmembrane region" description="Helical" evidence="5">
    <location>
        <begin position="104"/>
        <end position="125"/>
    </location>
</feature>
<keyword evidence="5" id="KW-0812">Transmembrane</keyword>
<name>A0A5B2Z7Y2_9GAMM</name>
<dbReference type="GO" id="GO:0016020">
    <property type="term" value="C:membrane"/>
    <property type="evidence" value="ECO:0007669"/>
    <property type="project" value="InterPro"/>
</dbReference>
<dbReference type="Pfam" id="PF25989">
    <property type="entry name" value="YknX_C"/>
    <property type="match status" value="1"/>
</dbReference>
<dbReference type="Gene3D" id="2.40.30.170">
    <property type="match status" value="1"/>
</dbReference>
<dbReference type="EMBL" id="VUOD01000007">
    <property type="protein sequence ID" value="KAA2284306.1"/>
    <property type="molecule type" value="Genomic_DNA"/>
</dbReference>
<dbReference type="SUPFAM" id="SSF111369">
    <property type="entry name" value="HlyD-like secretion proteins"/>
    <property type="match status" value="2"/>
</dbReference>
<gene>
    <name evidence="7" type="ORF">F0415_09560</name>
</gene>
<comment type="subcellular location">
    <subcellularLocation>
        <location evidence="1">Cell envelope</location>
    </subcellularLocation>
</comment>
<keyword evidence="5" id="KW-1133">Transmembrane helix</keyword>
<proteinExistence type="inferred from homology"/>
<dbReference type="PANTHER" id="PTHR32347">
    <property type="entry name" value="EFFLUX SYSTEM COMPONENT YKNX-RELATED"/>
    <property type="match status" value="1"/>
</dbReference>
<evidence type="ECO:0000256" key="5">
    <source>
        <dbReference type="SAM" id="Phobius"/>
    </source>
</evidence>
<dbReference type="GO" id="GO:0022857">
    <property type="term" value="F:transmembrane transporter activity"/>
    <property type="evidence" value="ECO:0007669"/>
    <property type="project" value="InterPro"/>
</dbReference>
<evidence type="ECO:0000256" key="3">
    <source>
        <dbReference type="ARBA" id="ARBA00023054"/>
    </source>
</evidence>
<reference evidence="7 8" key="1">
    <citation type="submission" date="2019-09" db="EMBL/GenBank/DDBJ databases">
        <title>Arenimonas chukotkensis sp. nov., a bacterium isolated from Chukotka hot spring, Arctic region, Russia.</title>
        <authorList>
            <person name="Zayulina K.S."/>
            <person name="Prokofeva M.I."/>
            <person name="Elcheninov A.G."/>
            <person name="Novikov A."/>
            <person name="Kochetkova T.V."/>
            <person name="Kublanov I.V."/>
        </authorList>
    </citation>
    <scope>NUCLEOTIDE SEQUENCE [LARGE SCALE GENOMIC DNA]</scope>
    <source>
        <strain evidence="7 8">3729k</strain>
    </source>
</reference>
<dbReference type="Proteomes" id="UP000322165">
    <property type="component" value="Unassembled WGS sequence"/>
</dbReference>
<organism evidence="7 8">
    <name type="scientific">Arenimonas fontis</name>
    <dbReference type="NCBI Taxonomy" id="2608255"/>
    <lineage>
        <taxon>Bacteria</taxon>
        <taxon>Pseudomonadati</taxon>
        <taxon>Pseudomonadota</taxon>
        <taxon>Gammaproteobacteria</taxon>
        <taxon>Lysobacterales</taxon>
        <taxon>Lysobacteraceae</taxon>
        <taxon>Arenimonas</taxon>
    </lineage>
</organism>
<dbReference type="InterPro" id="IPR058637">
    <property type="entry name" value="YknX-like_C"/>
</dbReference>
<accession>A0A5B2Z7Y2</accession>
<dbReference type="AlphaFoldDB" id="A0A5B2Z7Y2"/>
<reference evidence="7 8" key="2">
    <citation type="submission" date="2019-09" db="EMBL/GenBank/DDBJ databases">
        <authorList>
            <person name="Mazur A."/>
        </authorList>
    </citation>
    <scope>NUCLEOTIDE SEQUENCE [LARGE SCALE GENOMIC DNA]</scope>
    <source>
        <strain evidence="7 8">3729k</strain>
    </source>
</reference>
<evidence type="ECO:0000256" key="1">
    <source>
        <dbReference type="ARBA" id="ARBA00004196"/>
    </source>
</evidence>
<keyword evidence="5" id="KW-0472">Membrane</keyword>